<sequence>MSALADVIVSALLALLEKLFSPITEVIETNANDVLKDVVGTPAPSDVFTRPSNNMWPQLYDYYWQDIVPLALLLWALSVGLVIFFESTSHLFSGYHQARLKRRAFTGLVGILAWWWLAAFSLRFMNAFTGVIVPDLSNISLFETLSFTALGILGVVISLSVDLALFVLIALIYLVRQLSLYLFVLLMPLLIALWVPGIGPMAFVSGFVKKLAGFYVPFLFMPLPVAVLFRLGEILGSSVGFTEEGILLWLTALMIPIIAVVSPFVLIWQAGALLYTGERMAHRVSTARGQARVTAIRDRGGDAVHGGQNFARGVRGEPAVRRDGQQLLGAAGGSRAHAIGGRLNAGGATLRDRLRGDAGDATTTASTTDAPARQTDFEQLRSDRRSTSPSPLPSTDDSDDTDDADTPRYIH</sequence>
<comment type="caution">
    <text evidence="3">The sequence shown here is derived from an EMBL/GenBank/DDBJ whole genome shotgun (WGS) entry which is preliminary data.</text>
</comment>
<keyword evidence="2" id="KW-0472">Membrane</keyword>
<reference evidence="3 4" key="1">
    <citation type="journal article" date="2019" name="Int. J. Syst. Evol. Microbiol.">
        <title>The Global Catalogue of Microorganisms (GCM) 10K type strain sequencing project: providing services to taxonomists for standard genome sequencing and annotation.</title>
        <authorList>
            <consortium name="The Broad Institute Genomics Platform"/>
            <consortium name="The Broad Institute Genome Sequencing Center for Infectious Disease"/>
            <person name="Wu L."/>
            <person name="Ma J."/>
        </authorList>
    </citation>
    <scope>NUCLEOTIDE SEQUENCE [LARGE SCALE GENOMIC DNA]</scope>
    <source>
        <strain evidence="3 4">XZGYJ-43</strain>
    </source>
</reference>
<proteinExistence type="predicted"/>
<feature type="region of interest" description="Disordered" evidence="1">
    <location>
        <begin position="350"/>
        <end position="411"/>
    </location>
</feature>
<evidence type="ECO:0000313" key="3">
    <source>
        <dbReference type="EMBL" id="MFC7200707.1"/>
    </source>
</evidence>
<gene>
    <name evidence="3" type="ORF">ACFQJ9_14995</name>
</gene>
<feature type="compositionally biased region" description="Low complexity" evidence="1">
    <location>
        <begin position="359"/>
        <end position="372"/>
    </location>
</feature>
<keyword evidence="2" id="KW-0812">Transmembrane</keyword>
<keyword evidence="2" id="KW-1133">Transmembrane helix</keyword>
<dbReference type="RefSeq" id="WP_279527481.1">
    <property type="nucleotide sequence ID" value="NZ_CP122312.1"/>
</dbReference>
<feature type="compositionally biased region" description="Basic and acidic residues" evidence="1">
    <location>
        <begin position="375"/>
        <end position="386"/>
    </location>
</feature>
<evidence type="ECO:0000313" key="4">
    <source>
        <dbReference type="Proteomes" id="UP001596447"/>
    </source>
</evidence>
<evidence type="ECO:0000256" key="2">
    <source>
        <dbReference type="SAM" id="Phobius"/>
    </source>
</evidence>
<feature type="transmembrane region" description="Helical" evidence="2">
    <location>
        <begin position="105"/>
        <end position="125"/>
    </location>
</feature>
<evidence type="ECO:0008006" key="5">
    <source>
        <dbReference type="Google" id="ProtNLM"/>
    </source>
</evidence>
<feature type="transmembrane region" description="Helical" evidence="2">
    <location>
        <begin position="180"/>
        <end position="208"/>
    </location>
</feature>
<feature type="transmembrane region" description="Helical" evidence="2">
    <location>
        <begin position="214"/>
        <end position="235"/>
    </location>
</feature>
<keyword evidence="4" id="KW-1185">Reference proteome</keyword>
<dbReference type="Proteomes" id="UP001596447">
    <property type="component" value="Unassembled WGS sequence"/>
</dbReference>
<feature type="transmembrane region" description="Helical" evidence="2">
    <location>
        <begin position="145"/>
        <end position="173"/>
    </location>
</feature>
<dbReference type="Pfam" id="PF19590">
    <property type="entry name" value="TrbL_3"/>
    <property type="match status" value="1"/>
</dbReference>
<feature type="transmembrane region" description="Helical" evidence="2">
    <location>
        <begin position="62"/>
        <end position="85"/>
    </location>
</feature>
<evidence type="ECO:0000256" key="1">
    <source>
        <dbReference type="SAM" id="MobiDB-lite"/>
    </source>
</evidence>
<protein>
    <recommendedName>
        <fullName evidence="5">Type IV secretion system protein TrbL</fullName>
    </recommendedName>
</protein>
<dbReference type="AlphaFoldDB" id="A0ABD5Z628"/>
<feature type="transmembrane region" description="Helical" evidence="2">
    <location>
        <begin position="247"/>
        <end position="268"/>
    </location>
</feature>
<accession>A0ABD5Z628</accession>
<dbReference type="InterPro" id="IPR045782">
    <property type="entry name" value="TrbL_3"/>
</dbReference>
<name>A0ABD5Z628_9EURY</name>
<organism evidence="3 4">
    <name type="scientific">Halospeciosus flavus</name>
    <dbReference type="NCBI Taxonomy" id="3032283"/>
    <lineage>
        <taxon>Archaea</taxon>
        <taxon>Methanobacteriati</taxon>
        <taxon>Methanobacteriota</taxon>
        <taxon>Stenosarchaea group</taxon>
        <taxon>Halobacteria</taxon>
        <taxon>Halobacteriales</taxon>
        <taxon>Halobacteriaceae</taxon>
        <taxon>Halospeciosus</taxon>
    </lineage>
</organism>
<dbReference type="EMBL" id="JBHTAR010000011">
    <property type="protein sequence ID" value="MFC7200707.1"/>
    <property type="molecule type" value="Genomic_DNA"/>
</dbReference>